<dbReference type="SMART" id="SM00364">
    <property type="entry name" value="LRR_BAC"/>
    <property type="match status" value="9"/>
</dbReference>
<keyword evidence="5" id="KW-1185">Reference proteome</keyword>
<dbReference type="Proteomes" id="UP000494040">
    <property type="component" value="Unassembled WGS sequence"/>
</dbReference>
<dbReference type="Pfam" id="PF13516">
    <property type="entry name" value="LRR_6"/>
    <property type="match status" value="1"/>
</dbReference>
<dbReference type="AlphaFoldDB" id="A0A8I6TL64"/>
<dbReference type="SUPFAM" id="SSF52075">
    <property type="entry name" value="Outer arm dynein light chain 1"/>
    <property type="match status" value="1"/>
</dbReference>
<dbReference type="RefSeq" id="XP_024085731.1">
    <property type="nucleotide sequence ID" value="XM_024229963.1"/>
</dbReference>
<keyword evidence="2" id="KW-0677">Repeat</keyword>
<dbReference type="SMART" id="SM00369">
    <property type="entry name" value="LRR_TYP"/>
    <property type="match status" value="9"/>
</dbReference>
<dbReference type="Pfam" id="PF12799">
    <property type="entry name" value="LRR_4"/>
    <property type="match status" value="3"/>
</dbReference>
<dbReference type="InterPro" id="IPR003603">
    <property type="entry name" value="U2A'_phosphoprotein32A_C"/>
</dbReference>
<organism evidence="4 5">
    <name type="scientific">Cimex lectularius</name>
    <name type="common">Bed bug</name>
    <name type="synonym">Acanthia lectularia</name>
    <dbReference type="NCBI Taxonomy" id="79782"/>
    <lineage>
        <taxon>Eukaryota</taxon>
        <taxon>Metazoa</taxon>
        <taxon>Ecdysozoa</taxon>
        <taxon>Arthropoda</taxon>
        <taxon>Hexapoda</taxon>
        <taxon>Insecta</taxon>
        <taxon>Pterygota</taxon>
        <taxon>Neoptera</taxon>
        <taxon>Paraneoptera</taxon>
        <taxon>Hemiptera</taxon>
        <taxon>Heteroptera</taxon>
        <taxon>Panheteroptera</taxon>
        <taxon>Cimicomorpha</taxon>
        <taxon>Cimicidae</taxon>
        <taxon>Cimex</taxon>
    </lineage>
</organism>
<dbReference type="SMART" id="SM00365">
    <property type="entry name" value="LRR_SD22"/>
    <property type="match status" value="15"/>
</dbReference>
<proteinExistence type="predicted"/>
<dbReference type="InterPro" id="IPR001611">
    <property type="entry name" value="Leu-rich_rpt"/>
</dbReference>
<dbReference type="OrthoDB" id="6612422at2759"/>
<dbReference type="Gene3D" id="3.80.10.10">
    <property type="entry name" value="Ribonuclease Inhibitor"/>
    <property type="match status" value="7"/>
</dbReference>
<dbReference type="Pfam" id="PF14580">
    <property type="entry name" value="LRR_9"/>
    <property type="match status" value="1"/>
</dbReference>
<dbReference type="OMA" id="KLCLVNN"/>
<evidence type="ECO:0000313" key="4">
    <source>
        <dbReference type="EnsemblMetazoa" id="XP_024085731.1"/>
    </source>
</evidence>
<accession>A0A8I6TL64</accession>
<dbReference type="InterPro" id="IPR050836">
    <property type="entry name" value="SDS22/Internalin_LRR"/>
</dbReference>
<evidence type="ECO:0000256" key="1">
    <source>
        <dbReference type="ARBA" id="ARBA00022614"/>
    </source>
</evidence>
<reference evidence="4" key="1">
    <citation type="submission" date="2022-01" db="UniProtKB">
        <authorList>
            <consortium name="EnsemblMetazoa"/>
        </authorList>
    </citation>
    <scope>IDENTIFICATION</scope>
</reference>
<evidence type="ECO:0000256" key="2">
    <source>
        <dbReference type="ARBA" id="ARBA00022737"/>
    </source>
</evidence>
<keyword evidence="1" id="KW-0433">Leucine-rich repeat</keyword>
<evidence type="ECO:0000313" key="5">
    <source>
        <dbReference type="Proteomes" id="UP000494040"/>
    </source>
</evidence>
<dbReference type="GeneID" id="106666443"/>
<dbReference type="PANTHER" id="PTHR46652">
    <property type="entry name" value="LEUCINE-RICH REPEAT AND IQ DOMAIN-CONTAINING PROTEIN 1-RELATED"/>
    <property type="match status" value="1"/>
</dbReference>
<protein>
    <recommendedName>
        <fullName evidence="3">U2A'/phosphoprotein 32 family A C-terminal domain-containing protein</fullName>
    </recommendedName>
</protein>
<dbReference type="SMART" id="SM00446">
    <property type="entry name" value="LRRcap"/>
    <property type="match status" value="2"/>
</dbReference>
<dbReference type="KEGG" id="clec:106666443"/>
<dbReference type="SUPFAM" id="SSF52058">
    <property type="entry name" value="L domain-like"/>
    <property type="match status" value="2"/>
</dbReference>
<sequence>MNENSDEEGGAASQEYYFYSLGRTLISMSRITNLNVRTLIIVGQPITNLDGIETLTNLSELWVVESSLKDATQVSTCTHLKKLYLYSNQLTKFPELKPLKRLNTLWISGNSLDSIAENIPKELRELNLADNNISHIDSLRRCHKLETLNLAGNNIRRLNDIDILIPLTKLQSLIFADQMYEATPVTSLINYRSYIVRKMPQLKSLDYFKIEEEERESAKMYYNRKMRYYNMACSMAWNKYFNEKNQEILKSFNDMRALKKRHYINALTAVKAEKEKDWKLKEECKKLRQLLDSAAFNWECNHGRCNEALDKNLEIKLNLLELELQHFGNVHFIEHSEDSKLLSILEECLETYLCPSLKRQINLESVKVDKVIHIAHTNHNSYDRLQSIFEIEQNASLEDRFLILNSPVAVVDLEEWPFEFIQNYLAPKAGSQKHCTITNSIGIADKEWLTANGIYKNILLTNEKKQGHRVLIFAYVLTPAALECCSQEELGVSHVSDKVEQREPCTICKLYKTNLWENSFPIFVTHYHYEYKIKFDFEKDSSRLDIPSGAIYENSPTFSSVMESTKFETVSWHGLISLTLSKCRLSSFGPVTPIHSIKRLDITYNKLTSLQEVFRIFPNLEGLHASFNEITSVNNLMEMHRLEELDLQWNRLSLLLVALQNLNKACPNLTSLNMSYNAFKDVYDQKHIQYFVYKFFPTLRKFNNEWLGSENIMSCYKLSMKDLPMAYLSESTMNRIKQPIKLSWSGPLCLKHSDFRTTSHIAINEQRELTCVYIEKYKCFHDFQIDSPKGSIRWLTIKNNQLTNLKFLSMMHKLKEVDVSFNLLQKVGDSFAGLRYLVKLNLMGNYITTLEGFKGIDLPQLKVLNVSKNNIKSFYGIESFLTIEELYASSNDIRKWEVMEFTKTWKMLRIVDLCDNNINDPSMLRKFLIFHGPKIEYVNGVAICEQDITAATNTLSGLLDKDYLHKLYKPQELMHMTELTIKKVGLRQISVSSLATMNLTSLNLERNALSTLSPLSHLKSLKTVCLSFNQISRYGDSAEDFDQLEVLYLNFNNITDLNPLELNRCPKLTTLFLQDNQITSLDGLRDNTTLVNLVLDRNKLTEISVNDFLSFFNLRDLYLESNQIKDLSFLRSLKNLKRLFIGFNRIQDQETLDNLQHVPKLKELTFIGNPLCRLNSHYVAIFNVLPRLSYIDGFYIDDQLK</sequence>
<dbReference type="PANTHER" id="PTHR46652:SF3">
    <property type="entry name" value="LEUCINE-RICH REPEAT-CONTAINING PROTEIN 9"/>
    <property type="match status" value="1"/>
</dbReference>
<name>A0A8I6TL64_CIMLE</name>
<dbReference type="PROSITE" id="PS51450">
    <property type="entry name" value="LRR"/>
    <property type="match status" value="10"/>
</dbReference>
<dbReference type="InterPro" id="IPR003591">
    <property type="entry name" value="Leu-rich_rpt_typical-subtyp"/>
</dbReference>
<evidence type="ECO:0000259" key="3">
    <source>
        <dbReference type="SMART" id="SM00446"/>
    </source>
</evidence>
<dbReference type="EnsemblMetazoa" id="XM_024229963.1">
    <property type="protein sequence ID" value="XP_024085731.1"/>
    <property type="gene ID" value="LOC106666443"/>
</dbReference>
<feature type="domain" description="U2A'/phosphoprotein 32 family A C-terminal" evidence="3">
    <location>
        <begin position="188"/>
        <end position="206"/>
    </location>
</feature>
<dbReference type="InterPro" id="IPR032675">
    <property type="entry name" value="LRR_dom_sf"/>
</dbReference>
<feature type="domain" description="U2A'/phosphoprotein 32 family A C-terminal" evidence="3">
    <location>
        <begin position="1175"/>
        <end position="1192"/>
    </location>
</feature>
<dbReference type="InterPro" id="IPR025875">
    <property type="entry name" value="Leu-rich_rpt_4"/>
</dbReference>